<protein>
    <recommendedName>
        <fullName evidence="4">Sel1 repeat family protein</fullName>
    </recommendedName>
</protein>
<gene>
    <name evidence="2" type="ORF">JI746_19370</name>
</gene>
<dbReference type="RefSeq" id="WP_201691915.1">
    <property type="nucleotide sequence ID" value="NZ_JAEQND010000011.1"/>
</dbReference>
<keyword evidence="1" id="KW-0732">Signal</keyword>
<feature type="signal peptide" evidence="1">
    <location>
        <begin position="1"/>
        <end position="21"/>
    </location>
</feature>
<sequence length="304" mass="32736">MQRAVRSLLFAAACLAAGAQAQTAAAPRAPNEELKRLCATIAMAPADPREAARRAECVLAGAIPSTNRFEEARVFARWALSKGEPAGGLMLYLAFQNDPANQFLREGRIDPERYRQLATRTLEQRREQVDAIEGLGFAAGRNYPGAGPLLAAYFHDTLAPRNVSRLGALTALLIRNGEHGSVIERFAREADAIARDGAGTKASARVFLESYREAAAAAQQGYREQAGGKTCEDVQLRSVSAGEIQGAEFLPLTGTLVAESYLVRGHWSEFWTFRACGQEVPVKLTFQADGWGGSSTAASYNKGT</sequence>
<name>A0ABS1JSQ6_9BURK</name>
<accession>A0ABS1JSQ6</accession>
<dbReference type="EMBL" id="JAEQND010000011">
    <property type="protein sequence ID" value="MBL0427283.1"/>
    <property type="molecule type" value="Genomic_DNA"/>
</dbReference>
<reference evidence="2 3" key="1">
    <citation type="journal article" date="2017" name="Int. J. Syst. Evol. Microbiol.">
        <title>Ramlibacter alkalitolerans sp. nov., alkali-tolerant bacterium isolated from soil of ginseng.</title>
        <authorList>
            <person name="Lee D.H."/>
            <person name="Cha C.J."/>
        </authorList>
    </citation>
    <scope>NUCLEOTIDE SEQUENCE [LARGE SCALE GENOMIC DNA]</scope>
    <source>
        <strain evidence="2 3">KACC 19305</strain>
    </source>
</reference>
<evidence type="ECO:0008006" key="4">
    <source>
        <dbReference type="Google" id="ProtNLM"/>
    </source>
</evidence>
<comment type="caution">
    <text evidence="2">The sequence shown here is derived from an EMBL/GenBank/DDBJ whole genome shotgun (WGS) entry which is preliminary data.</text>
</comment>
<organism evidence="2 3">
    <name type="scientific">Ramlibacter alkalitolerans</name>
    <dbReference type="NCBI Taxonomy" id="2039631"/>
    <lineage>
        <taxon>Bacteria</taxon>
        <taxon>Pseudomonadati</taxon>
        <taxon>Pseudomonadota</taxon>
        <taxon>Betaproteobacteria</taxon>
        <taxon>Burkholderiales</taxon>
        <taxon>Comamonadaceae</taxon>
        <taxon>Ramlibacter</taxon>
    </lineage>
</organism>
<evidence type="ECO:0000313" key="3">
    <source>
        <dbReference type="Proteomes" id="UP000622707"/>
    </source>
</evidence>
<feature type="chain" id="PRO_5047486143" description="Sel1 repeat family protein" evidence="1">
    <location>
        <begin position="22"/>
        <end position="304"/>
    </location>
</feature>
<keyword evidence="3" id="KW-1185">Reference proteome</keyword>
<evidence type="ECO:0000256" key="1">
    <source>
        <dbReference type="SAM" id="SignalP"/>
    </source>
</evidence>
<proteinExistence type="predicted"/>
<dbReference type="Proteomes" id="UP000622707">
    <property type="component" value="Unassembled WGS sequence"/>
</dbReference>
<evidence type="ECO:0000313" key="2">
    <source>
        <dbReference type="EMBL" id="MBL0427283.1"/>
    </source>
</evidence>